<dbReference type="AlphaFoldDB" id="A0A4R3Z608"/>
<sequence>MQKRQEVIDYCLRYKNVYEDYPFSDPNWTCMRHLENKRVFAWIYERQGHIWVNVKGSRGWLDFFREKYESVVPGYHLSKEHWNSMILDGTIALEDIYAMIQESYDLTLPKKYRQ</sequence>
<protein>
    <submittedName>
        <fullName evidence="1">Putative DNA-binding protein (MmcQ/YjbR family)</fullName>
    </submittedName>
</protein>
<gene>
    <name evidence="1" type="ORF">EDD60_11044</name>
</gene>
<dbReference type="Pfam" id="PF04237">
    <property type="entry name" value="YjbR"/>
    <property type="match status" value="1"/>
</dbReference>
<keyword evidence="1" id="KW-0238">DNA-binding</keyword>
<proteinExistence type="predicted"/>
<evidence type="ECO:0000313" key="2">
    <source>
        <dbReference type="Proteomes" id="UP000295515"/>
    </source>
</evidence>
<accession>A0A4R3Z608</accession>
<dbReference type="InterPro" id="IPR007351">
    <property type="entry name" value="YjbR"/>
</dbReference>
<name>A0A4R3Z608_9FIRM</name>
<dbReference type="GO" id="GO:0003677">
    <property type="term" value="F:DNA binding"/>
    <property type="evidence" value="ECO:0007669"/>
    <property type="project" value="UniProtKB-KW"/>
</dbReference>
<dbReference type="Gene3D" id="3.90.1150.30">
    <property type="match status" value="1"/>
</dbReference>
<dbReference type="PANTHER" id="PTHR35145:SF1">
    <property type="entry name" value="CYTOPLASMIC PROTEIN"/>
    <property type="match status" value="1"/>
</dbReference>
<dbReference type="PANTHER" id="PTHR35145">
    <property type="entry name" value="CYTOPLASMIC PROTEIN-RELATED"/>
    <property type="match status" value="1"/>
</dbReference>
<dbReference type="EMBL" id="SMCQ01000010">
    <property type="protein sequence ID" value="TCV99352.1"/>
    <property type="molecule type" value="Genomic_DNA"/>
</dbReference>
<dbReference type="RefSeq" id="WP_066445357.1">
    <property type="nucleotide sequence ID" value="NZ_JANKBF010000011.1"/>
</dbReference>
<comment type="caution">
    <text evidence="1">The sequence shown here is derived from an EMBL/GenBank/DDBJ whole genome shotgun (WGS) entry which is preliminary data.</text>
</comment>
<dbReference type="InterPro" id="IPR038056">
    <property type="entry name" value="YjbR-like_sf"/>
</dbReference>
<organism evidence="1 2">
    <name type="scientific">Longibaculum muris</name>
    <dbReference type="NCBI Taxonomy" id="1796628"/>
    <lineage>
        <taxon>Bacteria</taxon>
        <taxon>Bacillati</taxon>
        <taxon>Bacillota</taxon>
        <taxon>Erysipelotrichia</taxon>
        <taxon>Erysipelotrichales</taxon>
        <taxon>Coprobacillaceae</taxon>
        <taxon>Longibaculum</taxon>
    </lineage>
</organism>
<dbReference type="InterPro" id="IPR058532">
    <property type="entry name" value="YjbR/MT2646/Rv2570-like"/>
</dbReference>
<dbReference type="Proteomes" id="UP000295515">
    <property type="component" value="Unassembled WGS sequence"/>
</dbReference>
<reference evidence="1 2" key="1">
    <citation type="submission" date="2019-03" db="EMBL/GenBank/DDBJ databases">
        <title>Genomic Encyclopedia of Type Strains, Phase IV (KMG-IV): sequencing the most valuable type-strain genomes for metagenomic binning, comparative biology and taxonomic classification.</title>
        <authorList>
            <person name="Goeker M."/>
        </authorList>
    </citation>
    <scope>NUCLEOTIDE SEQUENCE [LARGE SCALE GENOMIC DNA]</scope>
    <source>
        <strain evidence="1 2">DSM 29487</strain>
    </source>
</reference>
<evidence type="ECO:0000313" key="1">
    <source>
        <dbReference type="EMBL" id="TCV99352.1"/>
    </source>
</evidence>
<keyword evidence="2" id="KW-1185">Reference proteome</keyword>
<dbReference type="SUPFAM" id="SSF142906">
    <property type="entry name" value="YjbR-like"/>
    <property type="match status" value="1"/>
</dbReference>
<dbReference type="GeneID" id="98915429"/>